<dbReference type="Gene3D" id="1.10.246.10">
    <property type="match status" value="3"/>
</dbReference>
<dbReference type="PANTHER" id="PTHR16776:SF3">
    <property type="entry name" value="EXTRACELLULAR MATRIX PROTEIN 1"/>
    <property type="match status" value="1"/>
</dbReference>
<dbReference type="Proteomes" id="UP000829720">
    <property type="component" value="Unassembled WGS sequence"/>
</dbReference>
<dbReference type="AlphaFoldDB" id="A0A8T3CPN3"/>
<comment type="caution">
    <text evidence="5">The sequence shown here is derived from an EMBL/GenBank/DDBJ whole genome shotgun (WGS) entry which is preliminary data.</text>
</comment>
<dbReference type="PANTHER" id="PTHR16776">
    <property type="entry name" value="EXTRACELLULAR MATRIX PROTEIN 1"/>
    <property type="match status" value="1"/>
</dbReference>
<evidence type="ECO:0000313" key="6">
    <source>
        <dbReference type="Proteomes" id="UP000829720"/>
    </source>
</evidence>
<dbReference type="GO" id="GO:0030500">
    <property type="term" value="P:regulation of bone mineralization"/>
    <property type="evidence" value="ECO:0007669"/>
    <property type="project" value="TreeGrafter"/>
</dbReference>
<accession>A0A8T3CPN3</accession>
<reference evidence="5" key="1">
    <citation type="submission" date="2021-01" db="EMBL/GenBank/DDBJ databases">
        <authorList>
            <person name="Zahm M."/>
            <person name="Roques C."/>
            <person name="Cabau C."/>
            <person name="Klopp C."/>
            <person name="Donnadieu C."/>
            <person name="Jouanno E."/>
            <person name="Lampietro C."/>
            <person name="Louis A."/>
            <person name="Herpin A."/>
            <person name="Echchiki A."/>
            <person name="Berthelot C."/>
            <person name="Parey E."/>
            <person name="Roest-Crollius H."/>
            <person name="Braasch I."/>
            <person name="Postlethwait J."/>
            <person name="Bobe J."/>
            <person name="Montfort J."/>
            <person name="Bouchez O."/>
            <person name="Begum T."/>
            <person name="Mejri S."/>
            <person name="Adams A."/>
            <person name="Chen W.-J."/>
            <person name="Guiguen Y."/>
        </authorList>
    </citation>
    <scope>NUCLEOTIDE SEQUENCE</scope>
    <source>
        <tissue evidence="5">Blood</tissue>
    </source>
</reference>
<protein>
    <recommendedName>
        <fullName evidence="7">Extracellular matrix protein 1-like</fullName>
    </recommendedName>
</protein>
<feature type="chain" id="PRO_5035856426" description="Extracellular matrix protein 1-like" evidence="4">
    <location>
        <begin position="23"/>
        <end position="538"/>
    </location>
</feature>
<sequence length="538" mass="61066">MVPVVLRSWWVVVAVLAFCCSALEDEPDMTQREVTFDLSEFFGGKAASQLDPDMTQREIDPSTLWEPIELPDVDPDMTQREVTFDLQKILRERGSRRDGPDMTQREVTLDLDGGFDDVGPPAAGPPVLRPRSFSDLPFPPGRPSPSSLHAICNYGDMRPRYPPHPLPQTGFSYLGRQWGTIKRVESWYSVCCQRNGTQDQDFPLCCARQAWEKALNLFCEEEFSIKTRHYHCCKKQGAARWSCFENEAPNPSYKPTVTGVALLPSPPVPGFTMNRSACQSFFHHSKNSTSSQASMGPRSSKIARQTDISFPPGRPTVYNIKWVCEFRKFRPRYLQKCLPPNGYGWLARQAKAINRMEKGIKQCCKGKKEVLACADRRWQDVMDKYCKEEHSVKARRFPCCELPEGQERYNCFSTRAPKSDYRPEMLSREVKVVFPTVGMVCDTHKLLTKKFSVPLPIKSLVSHCCHLRVAQRTACVTKKLNDVLESMCTAEPRSPVITPDCCTQTSRNPRNCLSGLLENAIGKVTKSLEFQRQKCPLV</sequence>
<feature type="signal peptide" evidence="4">
    <location>
        <begin position="1"/>
        <end position="22"/>
    </location>
</feature>
<evidence type="ECO:0000256" key="4">
    <source>
        <dbReference type="SAM" id="SignalP"/>
    </source>
</evidence>
<dbReference type="GO" id="GO:0007165">
    <property type="term" value="P:signal transduction"/>
    <property type="evidence" value="ECO:0007669"/>
    <property type="project" value="InterPro"/>
</dbReference>
<proteinExistence type="predicted"/>
<dbReference type="InterPro" id="IPR008605">
    <property type="entry name" value="ECM1"/>
</dbReference>
<dbReference type="OrthoDB" id="9889855at2759"/>
<dbReference type="InterPro" id="IPR020858">
    <property type="entry name" value="Serum_albumin-like"/>
</dbReference>
<evidence type="ECO:0008006" key="7">
    <source>
        <dbReference type="Google" id="ProtNLM"/>
    </source>
</evidence>
<name>A0A8T3CPN3_9TELE</name>
<evidence type="ECO:0000256" key="1">
    <source>
        <dbReference type="ARBA" id="ARBA00004613"/>
    </source>
</evidence>
<keyword evidence="2" id="KW-0964">Secreted</keyword>
<evidence type="ECO:0000256" key="3">
    <source>
        <dbReference type="ARBA" id="ARBA00022737"/>
    </source>
</evidence>
<keyword evidence="4" id="KW-0732">Signal</keyword>
<dbReference type="Pfam" id="PF05782">
    <property type="entry name" value="ECM1"/>
    <property type="match status" value="2"/>
</dbReference>
<evidence type="ECO:0000256" key="2">
    <source>
        <dbReference type="ARBA" id="ARBA00022525"/>
    </source>
</evidence>
<dbReference type="EMBL" id="JAERUA010000020">
    <property type="protein sequence ID" value="KAI1885961.1"/>
    <property type="molecule type" value="Genomic_DNA"/>
</dbReference>
<keyword evidence="6" id="KW-1185">Reference proteome</keyword>
<gene>
    <name evidence="5" type="ORF">AGOR_G00209140</name>
</gene>
<dbReference type="GO" id="GO:0005615">
    <property type="term" value="C:extracellular space"/>
    <property type="evidence" value="ECO:0007669"/>
    <property type="project" value="InterPro"/>
</dbReference>
<dbReference type="SUPFAM" id="SSF48552">
    <property type="entry name" value="Serum albumin-like"/>
    <property type="match status" value="2"/>
</dbReference>
<keyword evidence="3" id="KW-0677">Repeat</keyword>
<organism evidence="5 6">
    <name type="scientific">Albula goreensis</name>
    <dbReference type="NCBI Taxonomy" id="1534307"/>
    <lineage>
        <taxon>Eukaryota</taxon>
        <taxon>Metazoa</taxon>
        <taxon>Chordata</taxon>
        <taxon>Craniata</taxon>
        <taxon>Vertebrata</taxon>
        <taxon>Euteleostomi</taxon>
        <taxon>Actinopterygii</taxon>
        <taxon>Neopterygii</taxon>
        <taxon>Teleostei</taxon>
        <taxon>Albuliformes</taxon>
        <taxon>Albulidae</taxon>
        <taxon>Albula</taxon>
    </lineage>
</organism>
<comment type="subcellular location">
    <subcellularLocation>
        <location evidence="1">Secreted</location>
    </subcellularLocation>
</comment>
<evidence type="ECO:0000313" key="5">
    <source>
        <dbReference type="EMBL" id="KAI1885961.1"/>
    </source>
</evidence>